<reference evidence="6" key="1">
    <citation type="submission" date="2017-01" db="EMBL/GenBank/DDBJ databases">
        <authorList>
            <person name="Varghese N."/>
            <person name="Submissions S."/>
        </authorList>
    </citation>
    <scope>NUCLEOTIDE SEQUENCE [LARGE SCALE GENOMIC DNA]</scope>
    <source>
        <strain evidence="6">DSM 18714</strain>
    </source>
</reference>
<evidence type="ECO:0000313" key="6">
    <source>
        <dbReference type="Proteomes" id="UP000186098"/>
    </source>
</evidence>
<dbReference type="PROSITE" id="PS50995">
    <property type="entry name" value="HTH_MARR_2"/>
    <property type="match status" value="1"/>
</dbReference>
<dbReference type="Proteomes" id="UP000186098">
    <property type="component" value="Unassembled WGS sequence"/>
</dbReference>
<gene>
    <name evidence="5" type="ORF">SAMN05421795_102536</name>
</gene>
<proteinExistence type="predicted"/>
<organism evidence="5 6">
    <name type="scientific">Phaeovulum vinaykumarii</name>
    <dbReference type="NCBI Taxonomy" id="407234"/>
    <lineage>
        <taxon>Bacteria</taxon>
        <taxon>Pseudomonadati</taxon>
        <taxon>Pseudomonadota</taxon>
        <taxon>Alphaproteobacteria</taxon>
        <taxon>Rhodobacterales</taxon>
        <taxon>Paracoccaceae</taxon>
        <taxon>Phaeovulum</taxon>
    </lineage>
</organism>
<keyword evidence="3" id="KW-0804">Transcription</keyword>
<dbReference type="PRINTS" id="PR00598">
    <property type="entry name" value="HTHMARR"/>
</dbReference>
<sequence>MTVQSSLAPPAADMSLGVLLHDATRLMRRRFEARTAHLGLSSSQWRLLVLLIEGGRMSQARLAEALEVEPISVSRIVNRMAAGGWVKREPDPRDARARLVSATPKALEAQEKAREIAYALYEESLEGLPAEYVSVLYRALGQVVANLSNGPVLDGSSDR</sequence>
<dbReference type="InterPro" id="IPR036390">
    <property type="entry name" value="WH_DNA-bd_sf"/>
</dbReference>
<dbReference type="PANTHER" id="PTHR33164">
    <property type="entry name" value="TRANSCRIPTIONAL REGULATOR, MARR FAMILY"/>
    <property type="match status" value="1"/>
</dbReference>
<evidence type="ECO:0000256" key="2">
    <source>
        <dbReference type="ARBA" id="ARBA00023125"/>
    </source>
</evidence>
<dbReference type="InterPro" id="IPR036388">
    <property type="entry name" value="WH-like_DNA-bd_sf"/>
</dbReference>
<evidence type="ECO:0000259" key="4">
    <source>
        <dbReference type="PROSITE" id="PS50995"/>
    </source>
</evidence>
<dbReference type="GO" id="GO:0003677">
    <property type="term" value="F:DNA binding"/>
    <property type="evidence" value="ECO:0007669"/>
    <property type="project" value="UniProtKB-KW"/>
</dbReference>
<evidence type="ECO:0000313" key="5">
    <source>
        <dbReference type="EMBL" id="SIS68628.1"/>
    </source>
</evidence>
<dbReference type="SMART" id="SM00347">
    <property type="entry name" value="HTH_MARR"/>
    <property type="match status" value="1"/>
</dbReference>
<dbReference type="RefSeq" id="WP_235816223.1">
    <property type="nucleotide sequence ID" value="NZ_FTOM01000002.1"/>
</dbReference>
<dbReference type="GO" id="GO:0003700">
    <property type="term" value="F:DNA-binding transcription factor activity"/>
    <property type="evidence" value="ECO:0007669"/>
    <property type="project" value="InterPro"/>
</dbReference>
<dbReference type="Gene3D" id="1.10.10.10">
    <property type="entry name" value="Winged helix-like DNA-binding domain superfamily/Winged helix DNA-binding domain"/>
    <property type="match status" value="1"/>
</dbReference>
<evidence type="ECO:0000256" key="3">
    <source>
        <dbReference type="ARBA" id="ARBA00023163"/>
    </source>
</evidence>
<dbReference type="Pfam" id="PF12802">
    <property type="entry name" value="MarR_2"/>
    <property type="match status" value="1"/>
</dbReference>
<name>A0A1N7L465_9RHOB</name>
<keyword evidence="1" id="KW-0805">Transcription regulation</keyword>
<feature type="domain" description="HTH marR-type" evidence="4">
    <location>
        <begin position="13"/>
        <end position="145"/>
    </location>
</feature>
<dbReference type="GO" id="GO:0006950">
    <property type="term" value="P:response to stress"/>
    <property type="evidence" value="ECO:0007669"/>
    <property type="project" value="TreeGrafter"/>
</dbReference>
<dbReference type="SUPFAM" id="SSF46785">
    <property type="entry name" value="Winged helix' DNA-binding domain"/>
    <property type="match status" value="1"/>
</dbReference>
<protein>
    <submittedName>
        <fullName evidence="5">Transcriptional regulator, MarR family</fullName>
    </submittedName>
</protein>
<dbReference type="InterPro" id="IPR039422">
    <property type="entry name" value="MarR/SlyA-like"/>
</dbReference>
<evidence type="ECO:0000256" key="1">
    <source>
        <dbReference type="ARBA" id="ARBA00023015"/>
    </source>
</evidence>
<dbReference type="AlphaFoldDB" id="A0A1N7L465"/>
<keyword evidence="6" id="KW-1185">Reference proteome</keyword>
<dbReference type="STRING" id="407234.SAMN05421795_102536"/>
<keyword evidence="2" id="KW-0238">DNA-binding</keyword>
<dbReference type="InterPro" id="IPR000835">
    <property type="entry name" value="HTH_MarR-typ"/>
</dbReference>
<dbReference type="PANTHER" id="PTHR33164:SF64">
    <property type="entry name" value="TRANSCRIPTIONAL REGULATOR SLYA"/>
    <property type="match status" value="1"/>
</dbReference>
<accession>A0A1N7L465</accession>
<dbReference type="EMBL" id="FTOM01000002">
    <property type="protein sequence ID" value="SIS68628.1"/>
    <property type="molecule type" value="Genomic_DNA"/>
</dbReference>